<reference evidence="1 3" key="1">
    <citation type="submission" date="2019-01" db="EMBL/GenBank/DDBJ databases">
        <title>Draft genome sequences of three monokaryotic isolates of the white-rot basidiomycete fungus Dichomitus squalens.</title>
        <authorList>
            <consortium name="DOE Joint Genome Institute"/>
            <person name="Lopez S.C."/>
            <person name="Andreopoulos B."/>
            <person name="Pangilinan J."/>
            <person name="Lipzen A."/>
            <person name="Riley R."/>
            <person name="Ahrendt S."/>
            <person name="Ng V."/>
            <person name="Barry K."/>
            <person name="Daum C."/>
            <person name="Grigoriev I.V."/>
            <person name="Hilden K.S."/>
            <person name="Makela M.R."/>
            <person name="de Vries R.P."/>
        </authorList>
    </citation>
    <scope>NUCLEOTIDE SEQUENCE [LARGE SCALE GENOMIC DNA]</scope>
    <source>
        <strain evidence="2 3">CBS 464.89</strain>
        <strain evidence="1">OM18370.1</strain>
    </source>
</reference>
<sequence>MRFAESELCRVTCSCTLVGRSMASEPLPHKNPATASIYLFLCSQKGVWLYCSNLIWLPESVCYTLLSRSLERRRVDR</sequence>
<organism evidence="1">
    <name type="scientific">Dichomitus squalens</name>
    <dbReference type="NCBI Taxonomy" id="114155"/>
    <lineage>
        <taxon>Eukaryota</taxon>
        <taxon>Fungi</taxon>
        <taxon>Dikarya</taxon>
        <taxon>Basidiomycota</taxon>
        <taxon>Agaricomycotina</taxon>
        <taxon>Agaricomycetes</taxon>
        <taxon>Polyporales</taxon>
        <taxon>Polyporaceae</taxon>
        <taxon>Dichomitus</taxon>
    </lineage>
</organism>
<dbReference type="AlphaFoldDB" id="A0A4Q9MZ06"/>
<accession>A0A4Q9MZ06</accession>
<evidence type="ECO:0000313" key="1">
    <source>
        <dbReference type="EMBL" id="TBU33384.1"/>
    </source>
</evidence>
<proteinExistence type="predicted"/>
<evidence type="ECO:0000313" key="2">
    <source>
        <dbReference type="EMBL" id="TBU62781.1"/>
    </source>
</evidence>
<name>A0A4Q9MZ06_9APHY</name>
<dbReference type="Proteomes" id="UP000292957">
    <property type="component" value="Unassembled WGS sequence"/>
</dbReference>
<evidence type="ECO:0000313" key="3">
    <source>
        <dbReference type="Proteomes" id="UP000292082"/>
    </source>
</evidence>
<keyword evidence="3" id="KW-1185">Reference proteome</keyword>
<dbReference type="EMBL" id="ML145092">
    <property type="protein sequence ID" value="TBU62781.1"/>
    <property type="molecule type" value="Genomic_DNA"/>
</dbReference>
<protein>
    <submittedName>
        <fullName evidence="1">Uncharacterized protein</fullName>
    </submittedName>
</protein>
<dbReference type="EMBL" id="ML143391">
    <property type="protein sequence ID" value="TBU33384.1"/>
    <property type="molecule type" value="Genomic_DNA"/>
</dbReference>
<dbReference type="Proteomes" id="UP000292082">
    <property type="component" value="Unassembled WGS sequence"/>
</dbReference>
<gene>
    <name evidence="2" type="ORF">BD310DRAFT_918163</name>
    <name evidence="1" type="ORF">BD311DRAFT_748485</name>
</gene>